<comment type="caution">
    <text evidence="8">The sequence shown here is derived from an EMBL/GenBank/DDBJ whole genome shotgun (WGS) entry which is preliminary data.</text>
</comment>
<dbReference type="Pfam" id="PF07886">
    <property type="entry name" value="BA14K"/>
    <property type="match status" value="2"/>
</dbReference>
<dbReference type="RefSeq" id="WP_354487908.1">
    <property type="nucleotide sequence ID" value="NZ_JBEPMC010000001.1"/>
</dbReference>
<evidence type="ECO:0000256" key="1">
    <source>
        <dbReference type="ARBA" id="ARBA00004167"/>
    </source>
</evidence>
<dbReference type="InterPro" id="IPR012413">
    <property type="entry name" value="BA14K"/>
</dbReference>
<keyword evidence="4" id="KW-1003">Cell membrane</keyword>
<evidence type="ECO:0000256" key="6">
    <source>
        <dbReference type="ARBA" id="ARBA00025321"/>
    </source>
</evidence>
<dbReference type="EMBL" id="JBEPMC010000001">
    <property type="protein sequence ID" value="MET3577606.1"/>
    <property type="molecule type" value="Genomic_DNA"/>
</dbReference>
<keyword evidence="9" id="KW-1185">Reference proteome</keyword>
<sequence>MKALSAVLGGFVLTLAVFASGLAFAVWILAAEPVRQAAPTSSVAELWPKEPRKVDPATQRLERLPARPVPAEPADAAASAPIVTGSIQPEADEQQTGEQQADVRQTVPAGHVEWCASHYRSYRPSDDHYTSYSGEQRPCISPYSDTGAIDGTAQPSDDGASYVEASDILPMDDYVPSQEAGAAWLPPDHVQYCFSRYRSYRPEDNSYQPYSGGPRRQCE</sequence>
<evidence type="ECO:0000256" key="7">
    <source>
        <dbReference type="SAM" id="MobiDB-lite"/>
    </source>
</evidence>
<proteinExistence type="inferred from homology"/>
<dbReference type="Proteomes" id="UP001549204">
    <property type="component" value="Unassembled WGS sequence"/>
</dbReference>
<feature type="region of interest" description="Disordered" evidence="7">
    <location>
        <begin position="49"/>
        <end position="78"/>
    </location>
</feature>
<evidence type="ECO:0000256" key="2">
    <source>
        <dbReference type="ARBA" id="ARBA00010270"/>
    </source>
</evidence>
<keyword evidence="4" id="KW-0472">Membrane</keyword>
<evidence type="ECO:0000313" key="8">
    <source>
        <dbReference type="EMBL" id="MET3577606.1"/>
    </source>
</evidence>
<evidence type="ECO:0000313" key="9">
    <source>
        <dbReference type="Proteomes" id="UP001549204"/>
    </source>
</evidence>
<accession>A0ABV2GH40</accession>
<comment type="function">
    <text evidence="6">Has immunoglobulin-binding and hemagglutination properties, and can bind to mannose. Essential for virulence. May be involved in LPS biosynthesis or polysaccharide transport.</text>
</comment>
<evidence type="ECO:0000256" key="4">
    <source>
        <dbReference type="ARBA" id="ARBA00022475"/>
    </source>
</evidence>
<evidence type="ECO:0000256" key="5">
    <source>
        <dbReference type="ARBA" id="ARBA00022734"/>
    </source>
</evidence>
<organism evidence="8 9">
    <name type="scientific">Mesorhizobium robiniae</name>
    <dbReference type="NCBI Taxonomy" id="559315"/>
    <lineage>
        <taxon>Bacteria</taxon>
        <taxon>Pseudomonadati</taxon>
        <taxon>Pseudomonadota</taxon>
        <taxon>Alphaproteobacteria</taxon>
        <taxon>Hyphomicrobiales</taxon>
        <taxon>Phyllobacteriaceae</taxon>
        <taxon>Mesorhizobium</taxon>
    </lineage>
</organism>
<protein>
    <recommendedName>
        <fullName evidence="3">Lectin-like protein BA14k</fullName>
    </recommendedName>
</protein>
<gene>
    <name evidence="8" type="ORF">ABID19_000621</name>
</gene>
<evidence type="ECO:0000256" key="3">
    <source>
        <dbReference type="ARBA" id="ARBA00020552"/>
    </source>
</evidence>
<comment type="similarity">
    <text evidence="2">Belongs to the BA14k family.</text>
</comment>
<name>A0ABV2GH40_9HYPH</name>
<comment type="subcellular location">
    <subcellularLocation>
        <location evidence="1">Membrane</location>
        <topology evidence="1">Single-pass membrane protein</topology>
    </subcellularLocation>
</comment>
<feature type="compositionally biased region" description="Basic and acidic residues" evidence="7">
    <location>
        <begin position="49"/>
        <end position="65"/>
    </location>
</feature>
<reference evidence="8 9" key="1">
    <citation type="submission" date="2024-06" db="EMBL/GenBank/DDBJ databases">
        <title>Genomic Encyclopedia of Type Strains, Phase IV (KMG-IV): sequencing the most valuable type-strain genomes for metagenomic binning, comparative biology and taxonomic classification.</title>
        <authorList>
            <person name="Goeker M."/>
        </authorList>
    </citation>
    <scope>NUCLEOTIDE SEQUENCE [LARGE SCALE GENOMIC DNA]</scope>
    <source>
        <strain evidence="8 9">DSM 100022</strain>
    </source>
</reference>
<keyword evidence="5" id="KW-0430">Lectin</keyword>